<evidence type="ECO:0000313" key="2">
    <source>
        <dbReference type="EMBL" id="OCT65518.1"/>
    </source>
</evidence>
<gene>
    <name evidence="2" type="ORF">XELAEV_18041756mg</name>
</gene>
<protein>
    <submittedName>
        <fullName evidence="2">Uncharacterized protein</fullName>
    </submittedName>
</protein>
<keyword evidence="1" id="KW-0812">Transmembrane</keyword>
<organism evidence="2 3">
    <name type="scientific">Xenopus laevis</name>
    <name type="common">African clawed frog</name>
    <dbReference type="NCBI Taxonomy" id="8355"/>
    <lineage>
        <taxon>Eukaryota</taxon>
        <taxon>Metazoa</taxon>
        <taxon>Chordata</taxon>
        <taxon>Craniata</taxon>
        <taxon>Vertebrata</taxon>
        <taxon>Euteleostomi</taxon>
        <taxon>Amphibia</taxon>
        <taxon>Batrachia</taxon>
        <taxon>Anura</taxon>
        <taxon>Pipoidea</taxon>
        <taxon>Pipidae</taxon>
        <taxon>Xenopodinae</taxon>
        <taxon>Xenopus</taxon>
        <taxon>Xenopus</taxon>
    </lineage>
</organism>
<reference evidence="3" key="1">
    <citation type="journal article" date="2016" name="Nature">
        <title>Genome evolution in the allotetraploid frog Xenopus laevis.</title>
        <authorList>
            <person name="Session A.M."/>
            <person name="Uno Y."/>
            <person name="Kwon T."/>
            <person name="Chapman J.A."/>
            <person name="Toyoda A."/>
            <person name="Takahashi S."/>
            <person name="Fukui A."/>
            <person name="Hikosaka A."/>
            <person name="Suzuki A."/>
            <person name="Kondo M."/>
            <person name="van Heeringen S.J."/>
            <person name="Quigley I."/>
            <person name="Heinz S."/>
            <person name="Ogino H."/>
            <person name="Ochi H."/>
            <person name="Hellsten U."/>
            <person name="Lyons J.B."/>
            <person name="Simakov O."/>
            <person name="Putnam N."/>
            <person name="Stites J."/>
            <person name="Kuroki Y."/>
            <person name="Tanaka T."/>
            <person name="Michiue T."/>
            <person name="Watanabe M."/>
            <person name="Bogdanovic O."/>
            <person name="Lister R."/>
            <person name="Georgiou G."/>
            <person name="Paranjpe S.S."/>
            <person name="van Kruijsbergen I."/>
            <person name="Shu S."/>
            <person name="Carlson J."/>
            <person name="Kinoshita T."/>
            <person name="Ohta Y."/>
            <person name="Mawaribuchi S."/>
            <person name="Jenkins J."/>
            <person name="Grimwood J."/>
            <person name="Schmutz J."/>
            <person name="Mitros T."/>
            <person name="Mozaffari S.V."/>
            <person name="Suzuki Y."/>
            <person name="Haramoto Y."/>
            <person name="Yamamoto T.S."/>
            <person name="Takagi C."/>
            <person name="Heald R."/>
            <person name="Miller K."/>
            <person name="Haudenschild C."/>
            <person name="Kitzman J."/>
            <person name="Nakayama T."/>
            <person name="Izutsu Y."/>
            <person name="Robert J."/>
            <person name="Fortriede J."/>
            <person name="Burns K."/>
            <person name="Lotay V."/>
            <person name="Karimi K."/>
            <person name="Yasuoka Y."/>
            <person name="Dichmann D.S."/>
            <person name="Flajnik M.F."/>
            <person name="Houston D.W."/>
            <person name="Shendure J."/>
            <person name="DuPasquier L."/>
            <person name="Vize P.D."/>
            <person name="Zorn A.M."/>
            <person name="Ito M."/>
            <person name="Marcotte E.M."/>
            <person name="Wallingford J.B."/>
            <person name="Ito Y."/>
            <person name="Asashima M."/>
            <person name="Ueno N."/>
            <person name="Matsuda Y."/>
            <person name="Veenstra G.J."/>
            <person name="Fujiyama A."/>
            <person name="Harland R.M."/>
            <person name="Taira M."/>
            <person name="Rokhsar D.S."/>
        </authorList>
    </citation>
    <scope>NUCLEOTIDE SEQUENCE [LARGE SCALE GENOMIC DNA]</scope>
    <source>
        <strain evidence="3">J</strain>
    </source>
</reference>
<keyword evidence="1" id="KW-0472">Membrane</keyword>
<name>A0A974C2Q1_XENLA</name>
<keyword evidence="1" id="KW-1133">Transmembrane helix</keyword>
<evidence type="ECO:0000256" key="1">
    <source>
        <dbReference type="SAM" id="Phobius"/>
    </source>
</evidence>
<dbReference type="EMBL" id="CM004481">
    <property type="protein sequence ID" value="OCT65518.1"/>
    <property type="molecule type" value="Genomic_DNA"/>
</dbReference>
<proteinExistence type="predicted"/>
<accession>A0A974C2Q1</accession>
<dbReference type="AlphaFoldDB" id="A0A974C2Q1"/>
<evidence type="ECO:0000313" key="3">
    <source>
        <dbReference type="Proteomes" id="UP000694892"/>
    </source>
</evidence>
<sequence>MRQNNLLMAVGRQCIITFLCVMLFCLNVKVSFLFDVKENKGMEWVNGKTGKGFFSSFIGAISFIVWEIPELARCGGNRPMLCNVEPIGHSGSKWKVHSATFTCKTFVYRRMWEAVKQISV</sequence>
<feature type="transmembrane region" description="Helical" evidence="1">
    <location>
        <begin position="12"/>
        <end position="32"/>
    </location>
</feature>
<dbReference type="Proteomes" id="UP000694892">
    <property type="component" value="Chromosome 8S"/>
</dbReference>